<sequence length="91" mass="10577">MIGIRSPQPYTKNANFQNSMMRLQRCKEHLFNMVTTGILAPWKSRKFSNQQITNYNNNNNNNNNKYAALPIESNDHLTVHMWGTICMTSDL</sequence>
<gene>
    <name evidence="1" type="ORF">GLOINDRAFT_9250</name>
</gene>
<proteinExistence type="predicted"/>
<protein>
    <submittedName>
        <fullName evidence="1">Uncharacterized protein</fullName>
    </submittedName>
</protein>
<name>U9SUX5_RHIID</name>
<accession>U9SUX5</accession>
<dbReference type="HOGENOM" id="CLU_2428204_0_0_1"/>
<dbReference type="EMBL" id="KI297770">
    <property type="protein sequence ID" value="ERZ99689.1"/>
    <property type="molecule type" value="Genomic_DNA"/>
</dbReference>
<dbReference type="AlphaFoldDB" id="U9SUX5"/>
<organism evidence="1">
    <name type="scientific">Rhizophagus irregularis (strain DAOM 181602 / DAOM 197198 / MUCL 43194)</name>
    <name type="common">Arbuscular mycorrhizal fungus</name>
    <name type="synonym">Glomus intraradices</name>
    <dbReference type="NCBI Taxonomy" id="747089"/>
    <lineage>
        <taxon>Eukaryota</taxon>
        <taxon>Fungi</taxon>
        <taxon>Fungi incertae sedis</taxon>
        <taxon>Mucoromycota</taxon>
        <taxon>Glomeromycotina</taxon>
        <taxon>Glomeromycetes</taxon>
        <taxon>Glomerales</taxon>
        <taxon>Glomeraceae</taxon>
        <taxon>Rhizophagus</taxon>
    </lineage>
</organism>
<reference evidence="1" key="1">
    <citation type="submission" date="2013-07" db="EMBL/GenBank/DDBJ databases">
        <title>The genome of an arbuscular mycorrhizal fungus provides insights into the evolution of the oldest plant symbiosis.</title>
        <authorList>
            <consortium name="DOE Joint Genome Institute"/>
            <person name="Tisserant E."/>
            <person name="Malbreil M."/>
            <person name="Kuo A."/>
            <person name="Kohler A."/>
            <person name="Symeonidi A."/>
            <person name="Balestrini R."/>
            <person name="Charron P."/>
            <person name="Duensing N."/>
            <person name="Frei-dit-Frey N."/>
            <person name="Gianinazzi-Pearson V."/>
            <person name="Gilbert B."/>
            <person name="Handa Y."/>
            <person name="Hijri M."/>
            <person name="Kaul R."/>
            <person name="Kawaguchi M."/>
            <person name="Krajinski F."/>
            <person name="Lammers P."/>
            <person name="Lapierre D."/>
            <person name="Masclaux F.G."/>
            <person name="Murat C."/>
            <person name="Morin E."/>
            <person name="Ndikumana S."/>
            <person name="Pagni M."/>
            <person name="Petitpierre D."/>
            <person name="Requena N."/>
            <person name="Rosikiewicz P."/>
            <person name="Riley R."/>
            <person name="Saito K."/>
            <person name="San Clemente H."/>
            <person name="Shapiro H."/>
            <person name="van Tuinen D."/>
            <person name="Becard G."/>
            <person name="Bonfante P."/>
            <person name="Paszkowski U."/>
            <person name="Shachar-Hill Y."/>
            <person name="Young J.P."/>
            <person name="Sanders I.R."/>
            <person name="Henrissat B."/>
            <person name="Rensing S.A."/>
            <person name="Grigoriev I.V."/>
            <person name="Corradi N."/>
            <person name="Roux C."/>
            <person name="Martin F."/>
        </authorList>
    </citation>
    <scope>NUCLEOTIDE SEQUENCE</scope>
    <source>
        <strain evidence="1">DAOM 197198</strain>
    </source>
</reference>
<evidence type="ECO:0000313" key="1">
    <source>
        <dbReference type="EMBL" id="ERZ99689.1"/>
    </source>
</evidence>